<dbReference type="GO" id="GO:0004519">
    <property type="term" value="F:endonuclease activity"/>
    <property type="evidence" value="ECO:0007669"/>
    <property type="project" value="UniProtKB-KW"/>
</dbReference>
<reference evidence="9" key="1">
    <citation type="submission" date="2016-12" db="EMBL/GenBank/DDBJ databases">
        <title>Complete Genome Sequence of Beggiatoa leptomitiformis D-401.</title>
        <authorList>
            <person name="Fomenkov A."/>
            <person name="Vincze T."/>
            <person name="Grabovich M."/>
            <person name="Anton B.P."/>
            <person name="Dubinina G."/>
            <person name="Orlova M."/>
            <person name="Belousova E."/>
            <person name="Roberts R.J."/>
        </authorList>
    </citation>
    <scope>NUCLEOTIDE SEQUENCE [LARGE SCALE GENOMIC DNA]</scope>
    <source>
        <strain evidence="9">D-401</strain>
    </source>
</reference>
<evidence type="ECO:0000256" key="1">
    <source>
        <dbReference type="ARBA" id="ARBA00006620"/>
    </source>
</evidence>
<evidence type="ECO:0000313" key="8">
    <source>
        <dbReference type="EMBL" id="AUI67877.1"/>
    </source>
</evidence>
<organism evidence="8 9">
    <name type="scientific">Beggiatoa leptomitoformis</name>
    <dbReference type="NCBI Taxonomy" id="288004"/>
    <lineage>
        <taxon>Bacteria</taxon>
        <taxon>Pseudomonadati</taxon>
        <taxon>Pseudomonadota</taxon>
        <taxon>Gammaproteobacteria</taxon>
        <taxon>Thiotrichales</taxon>
        <taxon>Thiotrichaceae</taxon>
        <taxon>Beggiatoa</taxon>
    </lineage>
</organism>
<name>A0A2N9YBM7_9GAMM</name>
<evidence type="ECO:0000256" key="3">
    <source>
        <dbReference type="ARBA" id="ARBA00022722"/>
    </source>
</evidence>
<keyword evidence="3" id="KW-0540">Nuclease</keyword>
<gene>
    <name evidence="8" type="ORF">BLE401_03610</name>
</gene>
<comment type="similarity">
    <text evidence="1">Belongs to the HicA mRNA interferase family.</text>
</comment>
<keyword evidence="9" id="KW-1185">Reference proteome</keyword>
<dbReference type="GO" id="GO:0003729">
    <property type="term" value="F:mRNA binding"/>
    <property type="evidence" value="ECO:0007669"/>
    <property type="project" value="InterPro"/>
</dbReference>
<keyword evidence="6" id="KW-0694">RNA-binding</keyword>
<keyword evidence="2" id="KW-1277">Toxin-antitoxin system</keyword>
<dbReference type="STRING" id="288004.AL038_02435"/>
<dbReference type="RefSeq" id="WP_062148485.1">
    <property type="nucleotide sequence ID" value="NZ_CP012373.2"/>
</dbReference>
<dbReference type="SUPFAM" id="SSF54786">
    <property type="entry name" value="YcfA/nrd intein domain"/>
    <property type="match status" value="1"/>
</dbReference>
<evidence type="ECO:0000256" key="5">
    <source>
        <dbReference type="ARBA" id="ARBA00022801"/>
    </source>
</evidence>
<dbReference type="GO" id="GO:0016787">
    <property type="term" value="F:hydrolase activity"/>
    <property type="evidence" value="ECO:0007669"/>
    <property type="project" value="UniProtKB-KW"/>
</dbReference>
<dbReference type="EMBL" id="CP018889">
    <property type="protein sequence ID" value="AUI67877.1"/>
    <property type="molecule type" value="Genomic_DNA"/>
</dbReference>
<dbReference type="Proteomes" id="UP000234271">
    <property type="component" value="Chromosome"/>
</dbReference>
<keyword evidence="7" id="KW-0346">Stress response</keyword>
<dbReference type="AlphaFoldDB" id="A0A2N9YBM7"/>
<dbReference type="InterPro" id="IPR012933">
    <property type="entry name" value="HicA_mRNA_interferase"/>
</dbReference>
<dbReference type="Gene3D" id="3.30.920.30">
    <property type="entry name" value="Hypothetical protein"/>
    <property type="match status" value="1"/>
</dbReference>
<sequence length="72" mass="8008">MPPVPALSASEVIKKFQRLGWIIRRQTGSHIMMNKEGHPALLVVPNHPEVARGTLRGLIRVADITVDEFIKA</sequence>
<dbReference type="KEGG" id="blep:AL038_02435"/>
<evidence type="ECO:0000256" key="6">
    <source>
        <dbReference type="ARBA" id="ARBA00022884"/>
    </source>
</evidence>
<protein>
    <submittedName>
        <fullName evidence="8">Addiction module toxin, HicA family</fullName>
    </submittedName>
</protein>
<accession>A0A2N9YBM7</accession>
<proteinExistence type="inferred from homology"/>
<evidence type="ECO:0000256" key="2">
    <source>
        <dbReference type="ARBA" id="ARBA00022649"/>
    </source>
</evidence>
<keyword evidence="4" id="KW-0255">Endonuclease</keyword>
<evidence type="ECO:0000313" key="9">
    <source>
        <dbReference type="Proteomes" id="UP000234271"/>
    </source>
</evidence>
<dbReference type="InterPro" id="IPR038570">
    <property type="entry name" value="HicA_sf"/>
</dbReference>
<dbReference type="OrthoDB" id="9811409at2"/>
<evidence type="ECO:0000256" key="7">
    <source>
        <dbReference type="ARBA" id="ARBA00023016"/>
    </source>
</evidence>
<keyword evidence="5" id="KW-0378">Hydrolase</keyword>
<dbReference type="Pfam" id="PF07927">
    <property type="entry name" value="HicA_toxin"/>
    <property type="match status" value="1"/>
</dbReference>
<evidence type="ECO:0000256" key="4">
    <source>
        <dbReference type="ARBA" id="ARBA00022759"/>
    </source>
</evidence>